<reference evidence="1" key="1">
    <citation type="submission" date="2021-02" db="EMBL/GenBank/DDBJ databases">
        <authorList>
            <person name="Nowell W R."/>
        </authorList>
    </citation>
    <scope>NUCLEOTIDE SEQUENCE</scope>
</reference>
<organism evidence="1 2">
    <name type="scientific">Rotaria sordida</name>
    <dbReference type="NCBI Taxonomy" id="392033"/>
    <lineage>
        <taxon>Eukaryota</taxon>
        <taxon>Metazoa</taxon>
        <taxon>Spiralia</taxon>
        <taxon>Gnathifera</taxon>
        <taxon>Rotifera</taxon>
        <taxon>Eurotatoria</taxon>
        <taxon>Bdelloidea</taxon>
        <taxon>Philodinida</taxon>
        <taxon>Philodinidae</taxon>
        <taxon>Rotaria</taxon>
    </lineage>
</organism>
<dbReference type="AlphaFoldDB" id="A0A815MEF8"/>
<comment type="caution">
    <text evidence="1">The sequence shown here is derived from an EMBL/GenBank/DDBJ whole genome shotgun (WGS) entry which is preliminary data.</text>
</comment>
<proteinExistence type="predicted"/>
<protein>
    <submittedName>
        <fullName evidence="1">Uncharacterized protein</fullName>
    </submittedName>
</protein>
<evidence type="ECO:0000313" key="1">
    <source>
        <dbReference type="EMBL" id="CAF1415355.1"/>
    </source>
</evidence>
<gene>
    <name evidence="1" type="ORF">SEV965_LOCUS32050</name>
</gene>
<accession>A0A815MEF8</accession>
<name>A0A815MEF8_9BILA</name>
<dbReference type="Proteomes" id="UP000663889">
    <property type="component" value="Unassembled WGS sequence"/>
</dbReference>
<dbReference type="EMBL" id="CAJNOU010003882">
    <property type="protein sequence ID" value="CAF1415355.1"/>
    <property type="molecule type" value="Genomic_DNA"/>
</dbReference>
<sequence length="590" mass="69972">MPFRKKQTTDQRRNSIESTVSLWDKLPEVNSVTIDIANENDFLDEDDLTENDTEDEFETLNDVSNLPKPLHKRFASSSNLENIQQNTPLWTFEEYDQIKLIVHTIHAEDIKTELQRRLSRQGIRLMANDNGSIRSWHFGLSFIRFQLERSHPIDIIRFTSIQSFPFWLRFKNSIQRQQRQRRIKSNSERIKPIRYGYSPPYRVSLRYGALTKLNEFYYSVEHSWSNQPKTRWSLFINNDYFGGFIDWVMEEPKERKKKQLLAINIDRTIIIHLLPDGFVMYICQTCNMNEFSAKEKKFNNVVRRQRPPPSFSRRSVPMRPAFADDRLPQRSSYEKDKRSSIRNGIYFPTVQFELRIDPNHIANEKAQKTIRHTYKLLTNFFTLHNITICHGMIDSRQGPQVNSFPTLKLPTLIMQYSWQMLVNIGYRLQVQMDQQFRNDLHQLSREKRNADDLFYRVSVYLSRLFTLEPFVNLSEKLHDAVKESKRKREESTFGLINSLDSQTNTETYIPSVTLTPTTIRIKPLKLCRTNRVLRAEQEFGKALEHFALVEIRDENGQRIQSFHFRDLRDLTITCQSILVLSSRARHKPFT</sequence>
<evidence type="ECO:0000313" key="2">
    <source>
        <dbReference type="Proteomes" id="UP000663889"/>
    </source>
</evidence>